<organism evidence="2 3">
    <name type="scientific">Chelonia mydas</name>
    <name type="common">Green sea-turtle</name>
    <name type="synonym">Chelonia agassizi</name>
    <dbReference type="NCBI Taxonomy" id="8469"/>
    <lineage>
        <taxon>Eukaryota</taxon>
        <taxon>Metazoa</taxon>
        <taxon>Chordata</taxon>
        <taxon>Craniata</taxon>
        <taxon>Vertebrata</taxon>
        <taxon>Euteleostomi</taxon>
        <taxon>Archelosauria</taxon>
        <taxon>Testudinata</taxon>
        <taxon>Testudines</taxon>
        <taxon>Cryptodira</taxon>
        <taxon>Durocryptodira</taxon>
        <taxon>Americhelydia</taxon>
        <taxon>Chelonioidea</taxon>
        <taxon>Cheloniidae</taxon>
        <taxon>Chelonia</taxon>
    </lineage>
</organism>
<evidence type="ECO:0000256" key="1">
    <source>
        <dbReference type="SAM" id="MobiDB-lite"/>
    </source>
</evidence>
<dbReference type="EMBL" id="KB503068">
    <property type="protein sequence ID" value="EMP40771.1"/>
    <property type="molecule type" value="Genomic_DNA"/>
</dbReference>
<sequence length="136" mass="15254">MQQCRAKIKQLWQAYHKAREANRCSGHAPKTCCFYKELNAILSGDPTSIADSPVDTSEAAEREGNPEAEILDEEVELEEDKVVPVGSPGGKGSQELFSTLEVLNREQEVDETLVSEKDAYRKYEKCNGKYVWLTKA</sequence>
<evidence type="ECO:0000313" key="2">
    <source>
        <dbReference type="EMBL" id="EMP40771.1"/>
    </source>
</evidence>
<evidence type="ECO:0000313" key="3">
    <source>
        <dbReference type="Proteomes" id="UP000031443"/>
    </source>
</evidence>
<evidence type="ECO:0008006" key="4">
    <source>
        <dbReference type="Google" id="ProtNLM"/>
    </source>
</evidence>
<reference evidence="3" key="1">
    <citation type="journal article" date="2013" name="Nat. Genet.">
        <title>The draft genomes of soft-shell turtle and green sea turtle yield insights into the development and evolution of the turtle-specific body plan.</title>
        <authorList>
            <person name="Wang Z."/>
            <person name="Pascual-Anaya J."/>
            <person name="Zadissa A."/>
            <person name="Li W."/>
            <person name="Niimura Y."/>
            <person name="Huang Z."/>
            <person name="Li C."/>
            <person name="White S."/>
            <person name="Xiong Z."/>
            <person name="Fang D."/>
            <person name="Wang B."/>
            <person name="Ming Y."/>
            <person name="Chen Y."/>
            <person name="Zheng Y."/>
            <person name="Kuraku S."/>
            <person name="Pignatelli M."/>
            <person name="Herrero J."/>
            <person name="Beal K."/>
            <person name="Nozawa M."/>
            <person name="Li Q."/>
            <person name="Wang J."/>
            <person name="Zhang H."/>
            <person name="Yu L."/>
            <person name="Shigenobu S."/>
            <person name="Wang J."/>
            <person name="Liu J."/>
            <person name="Flicek P."/>
            <person name="Searle S."/>
            <person name="Wang J."/>
            <person name="Kuratani S."/>
            <person name="Yin Y."/>
            <person name="Aken B."/>
            <person name="Zhang G."/>
            <person name="Irie N."/>
        </authorList>
    </citation>
    <scope>NUCLEOTIDE SEQUENCE [LARGE SCALE GENOMIC DNA]</scope>
</reference>
<accession>M7BSA9</accession>
<keyword evidence="3" id="KW-1185">Reference proteome</keyword>
<dbReference type="Proteomes" id="UP000031443">
    <property type="component" value="Unassembled WGS sequence"/>
</dbReference>
<dbReference type="PANTHER" id="PTHR47595:SF1">
    <property type="entry name" value="MYB_SANT-LIKE DNA-BINDING DOMAIN-CONTAINING PROTEIN"/>
    <property type="match status" value="1"/>
</dbReference>
<protein>
    <recommendedName>
        <fullName evidence="4">Zinc finger and SCAN domain-containing protein 29</fullName>
    </recommendedName>
</protein>
<dbReference type="PANTHER" id="PTHR47595">
    <property type="entry name" value="HEAT SHOCK 70 KDA PROTEIN 14"/>
    <property type="match status" value="1"/>
</dbReference>
<dbReference type="AlphaFoldDB" id="M7BSA9"/>
<feature type="region of interest" description="Disordered" evidence="1">
    <location>
        <begin position="46"/>
        <end position="67"/>
    </location>
</feature>
<proteinExistence type="predicted"/>
<name>M7BSA9_CHEMY</name>
<gene>
    <name evidence="2" type="ORF">UY3_01897</name>
</gene>